<evidence type="ECO:0000256" key="4">
    <source>
        <dbReference type="SAM" id="MobiDB-lite"/>
    </source>
</evidence>
<gene>
    <name evidence="7" type="ORF">N7G274_007707</name>
</gene>
<dbReference type="Proteomes" id="UP001590950">
    <property type="component" value="Unassembled WGS sequence"/>
</dbReference>
<evidence type="ECO:0000256" key="2">
    <source>
        <dbReference type="ARBA" id="ARBA00022490"/>
    </source>
</evidence>
<feature type="compositionally biased region" description="Low complexity" evidence="4">
    <location>
        <begin position="185"/>
        <end position="206"/>
    </location>
</feature>
<dbReference type="InterPro" id="IPR012943">
    <property type="entry name" value="Cnn_1N"/>
</dbReference>
<dbReference type="InterPro" id="IPR024545">
    <property type="entry name" value="Mto1-like_Mto2p-bd"/>
</dbReference>
<evidence type="ECO:0000259" key="5">
    <source>
        <dbReference type="Pfam" id="PF07989"/>
    </source>
</evidence>
<feature type="region of interest" description="Disordered" evidence="4">
    <location>
        <begin position="1"/>
        <end position="278"/>
    </location>
</feature>
<comment type="caution">
    <text evidence="7">The sequence shown here is derived from an EMBL/GenBank/DDBJ whole genome shotgun (WGS) entry which is preliminary data.</text>
</comment>
<feature type="region of interest" description="Disordered" evidence="4">
    <location>
        <begin position="427"/>
        <end position="455"/>
    </location>
</feature>
<keyword evidence="3" id="KW-0175">Coiled coil</keyword>
<feature type="compositionally biased region" description="Polar residues" evidence="4">
    <location>
        <begin position="1396"/>
        <end position="1412"/>
    </location>
</feature>
<feature type="domain" description="Mto1-like Mto2p-binding" evidence="6">
    <location>
        <begin position="1423"/>
        <end position="1471"/>
    </location>
</feature>
<keyword evidence="8" id="KW-1185">Reference proteome</keyword>
<dbReference type="Pfam" id="PF12808">
    <property type="entry name" value="Mto2_bdg"/>
    <property type="match status" value="1"/>
</dbReference>
<comment type="subcellular location">
    <subcellularLocation>
        <location evidence="1">Cytoplasm</location>
    </subcellularLocation>
</comment>
<feature type="coiled-coil region" evidence="3">
    <location>
        <begin position="989"/>
        <end position="1087"/>
    </location>
</feature>
<feature type="compositionally biased region" description="Basic and acidic residues" evidence="4">
    <location>
        <begin position="1451"/>
        <end position="1471"/>
    </location>
</feature>
<proteinExistence type="predicted"/>
<feature type="region of interest" description="Disordered" evidence="4">
    <location>
        <begin position="1145"/>
        <end position="1178"/>
    </location>
</feature>
<feature type="compositionally biased region" description="Low complexity" evidence="4">
    <location>
        <begin position="290"/>
        <end position="305"/>
    </location>
</feature>
<feature type="compositionally biased region" description="Basic and acidic residues" evidence="4">
    <location>
        <begin position="81"/>
        <end position="92"/>
    </location>
</feature>
<feature type="coiled-coil region" evidence="3">
    <location>
        <begin position="782"/>
        <end position="960"/>
    </location>
</feature>
<feature type="compositionally biased region" description="Basic and acidic residues" evidence="4">
    <location>
        <begin position="375"/>
        <end position="390"/>
    </location>
</feature>
<feature type="compositionally biased region" description="Polar residues" evidence="4">
    <location>
        <begin position="393"/>
        <end position="407"/>
    </location>
</feature>
<name>A0ABR4A2Z5_9LECA</name>
<feature type="region of interest" description="Disordered" evidence="4">
    <location>
        <begin position="286"/>
        <end position="305"/>
    </location>
</feature>
<feature type="compositionally biased region" description="Basic and acidic residues" evidence="4">
    <location>
        <begin position="1145"/>
        <end position="1166"/>
    </location>
</feature>
<feature type="domain" description="Centrosomin N-terminal motif 1" evidence="5">
    <location>
        <begin position="454"/>
        <end position="526"/>
    </location>
</feature>
<feature type="coiled-coil region" evidence="3">
    <location>
        <begin position="505"/>
        <end position="547"/>
    </location>
</feature>
<evidence type="ECO:0008006" key="9">
    <source>
        <dbReference type="Google" id="ProtNLM"/>
    </source>
</evidence>
<feature type="region of interest" description="Disordered" evidence="4">
    <location>
        <begin position="363"/>
        <end position="407"/>
    </location>
</feature>
<sequence length="1499" mass="168288">MATPSRPTIVRQPSRVPGGFDTDDDLSPIKNSFDDEDFAYHNAPVQAQTAPFTQPLPGDDSLNAPSDEGRSLIVGDGDTYLQEREMRRRLEDVDSTFLPEVSPAALARNEDSSVLGQPHPDAHAGMMPDMRPKSNDITRPHSPGTPPEMYQTPAPGRSELPSRGSPNPDTTIDHGHANTSSLETMSSSPTAAAAARTVSRAVSMASMDGGYETADDSKGGIALGSLNKDVEEVTPRKQHQASVSSPRSNSPTPEKTQGSQGSTEATAGKSTDFNPLLASKRPQFLNNRLGSQRSSYSSYTASTEGGSDATLGADFALQSGGAVPQRASLTSRPSDFARTISLGSMASGISDFSDQDDRIKASEGGLHTLDEEDDTMRIETSKARGADPARPETPTTSSGRVNTPTDTVIAQHVRNIEVPATMAREFQDRHRNASPEKRNGAPTPSIGRNGKSLTLKEQSSTIDRLMKENWDLKLKINFLDDALSRRSDEGVKAMISENVDLRTSKFKSAKEIRELKRTNRELERKLKEKSEELAKRAENLIPEKKEAGPDPEEFQFMENELTYFRERVMTYESEIEKMRHESFAQEKEKKRLAEVLKRVGESNGGGDIGVREEVDMWKDLLDAETARREQADEDNQRLRDEIRRLRSDASSTTTNNHAANVYNVSRRQKLSSTVSYSNISDREPDRNGAFSTASSTLVEQLRHENAELRREVGAQTSMLTSRNREKERLYQEIEDLKLGARHGTRSVAGDSIFDRSASRAQARPASRGSDQTRATQMSDAERDAYELRNGQLRDQNAGLKLEVHDLTRKLEELLDELEQLDAVKVEHEELKQLYDNDVGLATEDLKVMQRERDEALRVQEDMEAELQDLKAEGNERIGALEEEVDQKAQELQHLQNELSNAAEDSEALRKEVRTLSESILRIEEEIEVKNKRIRDLQLELEELGQEADTMDKDLREERDKNTKLTVQQESGQSEIAFLREEQDGDKIKIGDLEDAVNNLTASLSSEKERAKDLESRLAEERHQREVIGSKEKQEVQKIMNDLNREASAAKEESRKLKKNLQTCEIEATSFKERLTELESNLREALNDPNGTRSSFITSITRLQKDMDSTLAELETAHHDLSEKDRLLKNRDALLESHGLESKKLSELLDRERHGRRTDKAQHEQWQKSHQHNSRTATQRDVRITELESAHQVTRKKLATVEAQTREQLSERNTLLLTLWSRISSICGQDWQHQNSLINNHLPTLEVLANSSMIPAFSRNLLNAVKHVEGTIIAFQARIRTIERELWTEYQSIEHTLDARIKKLDRLESTVQSHRISGTFTAAPEIAKLRGENRLLKSELATLQKQELHARNLSRASGHQRRTNDMDPSAPAPTLARHHSSSAVERASNAMDPISPSRRTSSRQATNDENLMSQPMELMQQRFIHRLRELERRLKAEREARLLDRSGARRRLEEGAEENRRLKGELERERIRHGGSIGGAEEIGSGAGGESRGQSRSGSA</sequence>
<dbReference type="EMBL" id="JBEFKJ010000025">
    <property type="protein sequence ID" value="KAL2039435.1"/>
    <property type="molecule type" value="Genomic_DNA"/>
</dbReference>
<feature type="compositionally biased region" description="Polar residues" evidence="4">
    <location>
        <begin position="240"/>
        <end position="273"/>
    </location>
</feature>
<feature type="compositionally biased region" description="Basic and acidic residues" evidence="4">
    <location>
        <begin position="427"/>
        <end position="439"/>
    </location>
</feature>
<organism evidence="7 8">
    <name type="scientific">Stereocaulon virgatum</name>
    <dbReference type="NCBI Taxonomy" id="373712"/>
    <lineage>
        <taxon>Eukaryota</taxon>
        <taxon>Fungi</taxon>
        <taxon>Dikarya</taxon>
        <taxon>Ascomycota</taxon>
        <taxon>Pezizomycotina</taxon>
        <taxon>Lecanoromycetes</taxon>
        <taxon>OSLEUM clade</taxon>
        <taxon>Lecanoromycetidae</taxon>
        <taxon>Lecanorales</taxon>
        <taxon>Lecanorineae</taxon>
        <taxon>Stereocaulaceae</taxon>
        <taxon>Stereocaulon</taxon>
    </lineage>
</organism>
<feature type="region of interest" description="Disordered" evidence="4">
    <location>
        <begin position="1347"/>
        <end position="1414"/>
    </location>
</feature>
<protein>
    <recommendedName>
        <fullName evidence="9">Anucleate primary sterigmata protein B</fullName>
    </recommendedName>
</protein>
<evidence type="ECO:0000313" key="7">
    <source>
        <dbReference type="EMBL" id="KAL2039435.1"/>
    </source>
</evidence>
<evidence type="ECO:0000259" key="6">
    <source>
        <dbReference type="Pfam" id="PF12808"/>
    </source>
</evidence>
<dbReference type="Pfam" id="PF07989">
    <property type="entry name" value="Cnn_1N"/>
    <property type="match status" value="1"/>
</dbReference>
<keyword evidence="2" id="KW-0963">Cytoplasm</keyword>
<evidence type="ECO:0000256" key="1">
    <source>
        <dbReference type="ARBA" id="ARBA00004496"/>
    </source>
</evidence>
<reference evidence="7 8" key="1">
    <citation type="submission" date="2024-09" db="EMBL/GenBank/DDBJ databases">
        <title>Rethinking Asexuality: The Enigmatic Case of Functional Sexual Genes in Lepraria (Stereocaulaceae).</title>
        <authorList>
            <person name="Doellman M."/>
            <person name="Sun Y."/>
            <person name="Barcenas-Pena A."/>
            <person name="Lumbsch H.T."/>
            <person name="Grewe F."/>
        </authorList>
    </citation>
    <scope>NUCLEOTIDE SEQUENCE [LARGE SCALE GENOMIC DNA]</scope>
    <source>
        <strain evidence="7 8">Mercado 3170</strain>
    </source>
</reference>
<feature type="region of interest" description="Disordered" evidence="4">
    <location>
        <begin position="747"/>
        <end position="779"/>
    </location>
</feature>
<feature type="region of interest" description="Disordered" evidence="4">
    <location>
        <begin position="1451"/>
        <end position="1499"/>
    </location>
</feature>
<dbReference type="Gene3D" id="1.10.287.1490">
    <property type="match status" value="1"/>
</dbReference>
<evidence type="ECO:0000313" key="8">
    <source>
        <dbReference type="Proteomes" id="UP001590950"/>
    </source>
</evidence>
<evidence type="ECO:0000256" key="3">
    <source>
        <dbReference type="SAM" id="Coils"/>
    </source>
</evidence>
<accession>A0ABR4A2Z5</accession>
<feature type="compositionally biased region" description="Low complexity" evidence="4">
    <location>
        <begin position="758"/>
        <end position="769"/>
    </location>
</feature>
<feature type="compositionally biased region" description="Basic and acidic residues" evidence="4">
    <location>
        <begin position="130"/>
        <end position="139"/>
    </location>
</feature>
<feature type="coiled-coil region" evidence="3">
    <location>
        <begin position="621"/>
        <end position="655"/>
    </location>
</feature>